<dbReference type="NCBIfam" id="NF035935">
    <property type="entry name" value="ESAT6_3"/>
    <property type="match status" value="1"/>
</dbReference>
<sequence>MSSMANLDRRSYDTGASADVQSSLQGIIGRLETVLGERDRAVKAAMADFQADGVSDEYHGKEVRWNKAANEVRNIIQLVRTTLEQNDGTAQATLAKARAAVDNIG</sequence>
<evidence type="ECO:0000313" key="1">
    <source>
        <dbReference type="EMBL" id="GAA3834721.1"/>
    </source>
</evidence>
<dbReference type="EMBL" id="BAABDE010000031">
    <property type="protein sequence ID" value="GAA3834721.1"/>
    <property type="molecule type" value="Genomic_DNA"/>
</dbReference>
<proteinExistence type="predicted"/>
<evidence type="ECO:0008006" key="3">
    <source>
        <dbReference type="Google" id="ProtNLM"/>
    </source>
</evidence>
<gene>
    <name evidence="1" type="ORF">GCM10022403_079380</name>
</gene>
<keyword evidence="2" id="KW-1185">Reference proteome</keyword>
<dbReference type="InterPro" id="IPR048032">
    <property type="entry name" value="ESAT6-like"/>
</dbReference>
<protein>
    <recommendedName>
        <fullName evidence="3">Pore-forming ESAT-6 family protein</fullName>
    </recommendedName>
</protein>
<organism evidence="1 2">
    <name type="scientific">Streptomyces coacervatus</name>
    <dbReference type="NCBI Taxonomy" id="647381"/>
    <lineage>
        <taxon>Bacteria</taxon>
        <taxon>Bacillati</taxon>
        <taxon>Actinomycetota</taxon>
        <taxon>Actinomycetes</taxon>
        <taxon>Kitasatosporales</taxon>
        <taxon>Streptomycetaceae</taxon>
        <taxon>Streptomyces</taxon>
    </lineage>
</organism>
<dbReference type="Gene3D" id="1.10.287.1060">
    <property type="entry name" value="ESAT-6-like"/>
    <property type="match status" value="1"/>
</dbReference>
<name>A0ABP7J4I7_9ACTN</name>
<evidence type="ECO:0000313" key="2">
    <source>
        <dbReference type="Proteomes" id="UP001501009"/>
    </source>
</evidence>
<dbReference type="Proteomes" id="UP001501009">
    <property type="component" value="Unassembled WGS sequence"/>
</dbReference>
<accession>A0ABP7J4I7</accession>
<comment type="caution">
    <text evidence="1">The sequence shown here is derived from an EMBL/GenBank/DDBJ whole genome shotgun (WGS) entry which is preliminary data.</text>
</comment>
<reference evidence="2" key="1">
    <citation type="journal article" date="2019" name="Int. J. Syst. Evol. Microbiol.">
        <title>The Global Catalogue of Microorganisms (GCM) 10K type strain sequencing project: providing services to taxonomists for standard genome sequencing and annotation.</title>
        <authorList>
            <consortium name="The Broad Institute Genomics Platform"/>
            <consortium name="The Broad Institute Genome Sequencing Center for Infectious Disease"/>
            <person name="Wu L."/>
            <person name="Ma J."/>
        </authorList>
    </citation>
    <scope>NUCLEOTIDE SEQUENCE [LARGE SCALE GENOMIC DNA]</scope>
    <source>
        <strain evidence="2">JCM 17138</strain>
    </source>
</reference>